<accession>A0A0V8QC58</accession>
<evidence type="ECO:0000313" key="3">
    <source>
        <dbReference type="EMBL" id="KSV58130.1"/>
    </source>
</evidence>
<feature type="transmembrane region" description="Helical" evidence="1">
    <location>
        <begin position="126"/>
        <end position="149"/>
    </location>
</feature>
<evidence type="ECO:0000259" key="2">
    <source>
        <dbReference type="Pfam" id="PF07331"/>
    </source>
</evidence>
<sequence>MELVFNAALLLFCGYAFYYISATTPGSTPTELGAAFWPHIILVLLMLLIAVNIYNLVKEAKAEEDGKGFNFDKEAFAGFFKSKLFVGMLLVAAMALLMDTLGFMLTAALFLMAYGCLLGERSPVKLILTGIIATIILYIIFQGALDIMLPRGIGFLRTFALWVETILPF</sequence>
<dbReference type="InterPro" id="IPR009936">
    <property type="entry name" value="DUF1468"/>
</dbReference>
<dbReference type="OrthoDB" id="1957156at2"/>
<keyword evidence="1" id="KW-0812">Transmembrane</keyword>
<dbReference type="AlphaFoldDB" id="A0A0V8QC58"/>
<protein>
    <recommendedName>
        <fullName evidence="2">DUF1468 domain-containing protein</fullName>
    </recommendedName>
</protein>
<comment type="caution">
    <text evidence="3">The sequence shown here is derived from an EMBL/GenBank/DDBJ whole genome shotgun (WGS) entry which is preliminary data.</text>
</comment>
<keyword evidence="4" id="KW-1185">Reference proteome</keyword>
<dbReference type="Proteomes" id="UP000054874">
    <property type="component" value="Unassembled WGS sequence"/>
</dbReference>
<dbReference type="RefSeq" id="WP_058353723.1">
    <property type="nucleotide sequence ID" value="NZ_CABMMD010000186.1"/>
</dbReference>
<organism evidence="3 4">
    <name type="scientific">Acetivibrio ethanolgignens</name>
    <dbReference type="NCBI Taxonomy" id="290052"/>
    <lineage>
        <taxon>Bacteria</taxon>
        <taxon>Bacillati</taxon>
        <taxon>Bacillota</taxon>
        <taxon>Clostridia</taxon>
        <taxon>Eubacteriales</taxon>
        <taxon>Oscillospiraceae</taxon>
        <taxon>Acetivibrio</taxon>
    </lineage>
</organism>
<name>A0A0V8QC58_9FIRM</name>
<feature type="domain" description="DUF1468" evidence="2">
    <location>
        <begin position="4"/>
        <end position="150"/>
    </location>
</feature>
<dbReference type="STRING" id="290052.ASU35_03425"/>
<reference evidence="3 4" key="1">
    <citation type="submission" date="2015-11" db="EMBL/GenBank/DDBJ databases">
        <title>Butyribacter intestini gen. nov., sp. nov., a butyric acid-producing bacterium of the family Lachnospiraceae isolated from the human faeces.</title>
        <authorList>
            <person name="Zou Y."/>
            <person name="Xue W."/>
            <person name="Luo G."/>
            <person name="Lv M."/>
        </authorList>
    </citation>
    <scope>NUCLEOTIDE SEQUENCE [LARGE SCALE GENOMIC DNA]</scope>
    <source>
        <strain evidence="3 4">ACET-33324</strain>
    </source>
</reference>
<keyword evidence="1" id="KW-1133">Transmembrane helix</keyword>
<keyword evidence="1" id="KW-0472">Membrane</keyword>
<dbReference type="EMBL" id="LNAM01000186">
    <property type="protein sequence ID" value="KSV58130.1"/>
    <property type="molecule type" value="Genomic_DNA"/>
</dbReference>
<feature type="transmembrane region" description="Helical" evidence="1">
    <location>
        <begin position="84"/>
        <end position="114"/>
    </location>
</feature>
<evidence type="ECO:0000313" key="4">
    <source>
        <dbReference type="Proteomes" id="UP000054874"/>
    </source>
</evidence>
<evidence type="ECO:0000256" key="1">
    <source>
        <dbReference type="SAM" id="Phobius"/>
    </source>
</evidence>
<proteinExistence type="predicted"/>
<gene>
    <name evidence="3" type="ORF">ASU35_03425</name>
</gene>
<feature type="transmembrane region" description="Helical" evidence="1">
    <location>
        <begin position="36"/>
        <end position="57"/>
    </location>
</feature>
<dbReference type="Pfam" id="PF07331">
    <property type="entry name" value="TctB"/>
    <property type="match status" value="1"/>
</dbReference>